<keyword evidence="6" id="KW-0443">Lipid metabolism</keyword>
<evidence type="ECO:0000256" key="10">
    <source>
        <dbReference type="ARBA" id="ARBA00023264"/>
    </source>
</evidence>
<dbReference type="RefSeq" id="WP_210597035.1">
    <property type="nucleotide sequence ID" value="NZ_JAGKSQ010000003.1"/>
</dbReference>
<evidence type="ECO:0000256" key="3">
    <source>
        <dbReference type="ARBA" id="ARBA00012243"/>
    </source>
</evidence>
<proteinExistence type="predicted"/>
<dbReference type="NCBIfam" id="NF002853">
    <property type="entry name" value="PRK03140.1"/>
    <property type="match status" value="1"/>
</dbReference>
<comment type="pathway">
    <text evidence="12">Phospholipid metabolism; phosphatidylethanolamine biosynthesis.</text>
</comment>
<evidence type="ECO:0000256" key="1">
    <source>
        <dbReference type="ARBA" id="ARBA00001928"/>
    </source>
</evidence>
<dbReference type="NCBIfam" id="TIGR00163">
    <property type="entry name" value="PS_decarb"/>
    <property type="match status" value="1"/>
</dbReference>
<name>A0A940WRV4_9BACI</name>
<organism evidence="13 14">
    <name type="scientific">Halalkalibacter suaedae</name>
    <dbReference type="NCBI Taxonomy" id="2822140"/>
    <lineage>
        <taxon>Bacteria</taxon>
        <taxon>Bacillati</taxon>
        <taxon>Bacillota</taxon>
        <taxon>Bacilli</taxon>
        <taxon>Bacillales</taxon>
        <taxon>Bacillaceae</taxon>
        <taxon>Halalkalibacter</taxon>
    </lineage>
</organism>
<dbReference type="AlphaFoldDB" id="A0A940WRV4"/>
<gene>
    <name evidence="13" type="ORF">J7W16_09405</name>
</gene>
<keyword evidence="7" id="KW-0865">Zymogen</keyword>
<evidence type="ECO:0000313" key="14">
    <source>
        <dbReference type="Proteomes" id="UP000678228"/>
    </source>
</evidence>
<dbReference type="GO" id="GO:0004609">
    <property type="term" value="F:phosphatidylserine decarboxylase activity"/>
    <property type="evidence" value="ECO:0007669"/>
    <property type="project" value="UniProtKB-EC"/>
</dbReference>
<reference evidence="13" key="1">
    <citation type="submission" date="2021-03" db="EMBL/GenBank/DDBJ databases">
        <title>Bacillus suaedae sp. nov., isolated from Suaeda aralocaspica.</title>
        <authorList>
            <person name="Lei R.F.R."/>
        </authorList>
    </citation>
    <scope>NUCLEOTIDE SEQUENCE</scope>
    <source>
        <strain evidence="13">YZJH907-2</strain>
    </source>
</reference>
<keyword evidence="10" id="KW-1208">Phospholipid metabolism</keyword>
<dbReference type="GO" id="GO:0006646">
    <property type="term" value="P:phosphatidylethanolamine biosynthetic process"/>
    <property type="evidence" value="ECO:0007669"/>
    <property type="project" value="TreeGrafter"/>
</dbReference>
<dbReference type="PANTHER" id="PTHR10067:SF6">
    <property type="entry name" value="PHOSPHATIDYLSERINE DECARBOXYLASE PROENZYME, MITOCHONDRIAL"/>
    <property type="match status" value="1"/>
</dbReference>
<evidence type="ECO:0000256" key="8">
    <source>
        <dbReference type="ARBA" id="ARBA00023209"/>
    </source>
</evidence>
<keyword evidence="9 13" id="KW-0456">Lyase</keyword>
<accession>A0A940WRV4</accession>
<keyword evidence="8" id="KW-0594">Phospholipid biosynthesis</keyword>
<evidence type="ECO:0000256" key="2">
    <source>
        <dbReference type="ARBA" id="ARBA00005189"/>
    </source>
</evidence>
<dbReference type="InterPro" id="IPR033177">
    <property type="entry name" value="PSD-B"/>
</dbReference>
<dbReference type="PANTHER" id="PTHR10067">
    <property type="entry name" value="PHOSPHATIDYLSERINE DECARBOXYLASE"/>
    <property type="match status" value="1"/>
</dbReference>
<comment type="caution">
    <text evidence="13">The sequence shown here is derived from an EMBL/GenBank/DDBJ whole genome shotgun (WGS) entry which is preliminary data.</text>
</comment>
<sequence length="256" mass="29161">MKKLFFQSCVQLTNHRLSSQLLKGFTNSKLSAFTVPSYAKVFNIDQTEMAKSLHEYKTLHELFTRELKLDARVIDQDSNSIVSPVDGIISQSGKLMDGTTFHVKGQNYCIKEMLGSSEKKERYKNGSYLIVYLSPSHYHRIHSPINGQIVNQWELGKRSYPVNRMGLVYGQRPLSKNYRVITEIAADGKQLAVVKIGAMNINTIELTHKGKDIKKGQELGYFSFGSTVILLTEKNFVHFDNLEQEIKMGQSIGWFE</sequence>
<evidence type="ECO:0000256" key="9">
    <source>
        <dbReference type="ARBA" id="ARBA00023239"/>
    </source>
</evidence>
<keyword evidence="11" id="KW-0670">Pyruvate</keyword>
<evidence type="ECO:0000313" key="13">
    <source>
        <dbReference type="EMBL" id="MBP3951350.1"/>
    </source>
</evidence>
<dbReference type="InterPro" id="IPR003817">
    <property type="entry name" value="PS_Dcarbxylase"/>
</dbReference>
<evidence type="ECO:0000256" key="6">
    <source>
        <dbReference type="ARBA" id="ARBA00023098"/>
    </source>
</evidence>
<dbReference type="Pfam" id="PF02666">
    <property type="entry name" value="PS_Dcarbxylase"/>
    <property type="match status" value="1"/>
</dbReference>
<evidence type="ECO:0000256" key="11">
    <source>
        <dbReference type="ARBA" id="ARBA00023317"/>
    </source>
</evidence>
<evidence type="ECO:0000256" key="12">
    <source>
        <dbReference type="ARBA" id="ARBA00024326"/>
    </source>
</evidence>
<comment type="pathway">
    <text evidence="2">Lipid metabolism.</text>
</comment>
<dbReference type="Proteomes" id="UP000678228">
    <property type="component" value="Unassembled WGS sequence"/>
</dbReference>
<comment type="cofactor">
    <cofactor evidence="1">
        <name>pyruvate</name>
        <dbReference type="ChEBI" id="CHEBI:15361"/>
    </cofactor>
</comment>
<dbReference type="EMBL" id="JAGKSQ010000003">
    <property type="protein sequence ID" value="MBP3951350.1"/>
    <property type="molecule type" value="Genomic_DNA"/>
</dbReference>
<evidence type="ECO:0000256" key="7">
    <source>
        <dbReference type="ARBA" id="ARBA00023145"/>
    </source>
</evidence>
<protein>
    <recommendedName>
        <fullName evidence="3">phosphatidylserine decarboxylase</fullName>
        <ecNumber evidence="3">4.1.1.65</ecNumber>
    </recommendedName>
</protein>
<keyword evidence="14" id="KW-1185">Reference proteome</keyword>
<dbReference type="EC" id="4.1.1.65" evidence="3"/>
<keyword evidence="4" id="KW-0444">Lipid biosynthesis</keyword>
<evidence type="ECO:0000256" key="5">
    <source>
        <dbReference type="ARBA" id="ARBA00022793"/>
    </source>
</evidence>
<evidence type="ECO:0000256" key="4">
    <source>
        <dbReference type="ARBA" id="ARBA00022516"/>
    </source>
</evidence>
<keyword evidence="5" id="KW-0210">Decarboxylase</keyword>